<dbReference type="SUPFAM" id="SSF48403">
    <property type="entry name" value="Ankyrin repeat"/>
    <property type="match status" value="2"/>
</dbReference>
<dbReference type="PANTHER" id="PTHR24198:SF165">
    <property type="entry name" value="ANKYRIN REPEAT-CONTAINING PROTEIN-RELATED"/>
    <property type="match status" value="1"/>
</dbReference>
<dbReference type="SMART" id="SM00248">
    <property type="entry name" value="ANK"/>
    <property type="match status" value="10"/>
</dbReference>
<dbReference type="PROSITE" id="PS50225">
    <property type="entry name" value="SOCS"/>
    <property type="match status" value="1"/>
</dbReference>
<name>A0A0N5AJP1_9BILA</name>
<protein>
    <submittedName>
        <fullName evidence="6">SOCS box domain-containing protein</fullName>
    </submittedName>
</protein>
<evidence type="ECO:0000313" key="6">
    <source>
        <dbReference type="WBParaSite" id="SMUV_0000468601-mRNA-1"/>
    </source>
</evidence>
<feature type="repeat" description="ANK" evidence="3">
    <location>
        <begin position="401"/>
        <end position="433"/>
    </location>
</feature>
<sequence>MDNELDFSSVSESGQSSSKGQALKKEYLRNGQFLFSEEAEEDSLYYGRICMALDYYYKGIIDLNTLAQTVTVGIACRVGDVQLTKLLLNAQFGHYPDDRGWFPMHEAAFGLHIDCCKALFQTNFSHLNAQAHDGVTPLLLVCGKTTNQEKACELAALMLKNGADVNLASLDGMTPLIQAIRSKNRNLIDILLKNKADPTQTWYGHWSALHEAACRCDSITMQALLEMGLDIFSVDDDRHTALLVAVQERCIPCVVLALEAAKDRAKELANICLLKKNISCVMAAVTEGYDDVLEILLKYGANCNLIMDMEWDDMCNEQKGMHSLTQAALGRFSRCLKLLLPHVDRSILATTAIGPMTGAAYSGSSKCIELLLESGYSTEEFVYSLVSSTYIPYLRPLFMRNYYCPLREAVRKGHSDAVKILLNAGAQMMYSKKCSSPFLFAFRNCLDETILESFIEHDVDLNFISEESNYNIPDALLSVLGSENRQKLLILLKCGLKPSLEYWCSCRNGKGLSLLNCVRQFDYVSDLRKLIELLAAFSSYIPGCCREIADLIGQEPKVASLSHLCRVSIRRAFKPSLLLNERWMAGKNLPEKFKKFIRFDAASRYFF</sequence>
<dbReference type="STRING" id="451379.A0A0N5AJP1"/>
<evidence type="ECO:0000256" key="3">
    <source>
        <dbReference type="PROSITE-ProRule" id="PRU00023"/>
    </source>
</evidence>
<dbReference type="InterPro" id="IPR002110">
    <property type="entry name" value="Ankyrin_rpt"/>
</dbReference>
<evidence type="ECO:0000256" key="2">
    <source>
        <dbReference type="ARBA" id="ARBA00023043"/>
    </source>
</evidence>
<dbReference type="InterPro" id="IPR036770">
    <property type="entry name" value="Ankyrin_rpt-contain_sf"/>
</dbReference>
<dbReference type="InterPro" id="IPR001496">
    <property type="entry name" value="SOCS_box"/>
</dbReference>
<dbReference type="WBParaSite" id="SMUV_0000468601-mRNA-1">
    <property type="protein sequence ID" value="SMUV_0000468601-mRNA-1"/>
    <property type="gene ID" value="SMUV_0000468601"/>
</dbReference>
<dbReference type="Gene3D" id="1.25.40.20">
    <property type="entry name" value="Ankyrin repeat-containing domain"/>
    <property type="match status" value="3"/>
</dbReference>
<reference evidence="6" key="1">
    <citation type="submission" date="2017-02" db="UniProtKB">
        <authorList>
            <consortium name="WormBaseParasite"/>
        </authorList>
    </citation>
    <scope>IDENTIFICATION</scope>
</reference>
<dbReference type="PANTHER" id="PTHR24198">
    <property type="entry name" value="ANKYRIN REPEAT AND PROTEIN KINASE DOMAIN-CONTAINING PROTEIN"/>
    <property type="match status" value="1"/>
</dbReference>
<keyword evidence="1" id="KW-0677">Repeat</keyword>
<keyword evidence="2 3" id="KW-0040">ANK repeat</keyword>
<evidence type="ECO:0000256" key="1">
    <source>
        <dbReference type="ARBA" id="ARBA00022737"/>
    </source>
</evidence>
<feature type="repeat" description="ANK" evidence="3">
    <location>
        <begin position="171"/>
        <end position="197"/>
    </location>
</feature>
<evidence type="ECO:0000313" key="5">
    <source>
        <dbReference type="Proteomes" id="UP000046393"/>
    </source>
</evidence>
<dbReference type="Pfam" id="PF12796">
    <property type="entry name" value="Ank_2"/>
    <property type="match status" value="2"/>
</dbReference>
<organism evidence="5 6">
    <name type="scientific">Syphacia muris</name>
    <dbReference type="NCBI Taxonomy" id="451379"/>
    <lineage>
        <taxon>Eukaryota</taxon>
        <taxon>Metazoa</taxon>
        <taxon>Ecdysozoa</taxon>
        <taxon>Nematoda</taxon>
        <taxon>Chromadorea</taxon>
        <taxon>Rhabditida</taxon>
        <taxon>Spirurina</taxon>
        <taxon>Oxyuridomorpha</taxon>
        <taxon>Oxyuroidea</taxon>
        <taxon>Oxyuridae</taxon>
        <taxon>Syphacia</taxon>
    </lineage>
</organism>
<dbReference type="AlphaFoldDB" id="A0A0N5AJP1"/>
<keyword evidence="5" id="KW-1185">Reference proteome</keyword>
<evidence type="ECO:0000259" key="4">
    <source>
        <dbReference type="PROSITE" id="PS50225"/>
    </source>
</evidence>
<proteinExistence type="predicted"/>
<accession>A0A0N5AJP1</accession>
<dbReference type="Proteomes" id="UP000046393">
    <property type="component" value="Unplaced"/>
</dbReference>
<dbReference type="PROSITE" id="PS50088">
    <property type="entry name" value="ANK_REPEAT"/>
    <property type="match status" value="2"/>
</dbReference>
<feature type="domain" description="SOCS box" evidence="4">
    <location>
        <begin position="551"/>
        <end position="603"/>
    </location>
</feature>
<dbReference type="PROSITE" id="PS50297">
    <property type="entry name" value="ANK_REP_REGION"/>
    <property type="match status" value="2"/>
</dbReference>